<accession>A0ABW9AJL1</accession>
<name>A0ABW9AJL1_9BURK</name>
<sequence>MSRYCGDDDSKSILEAAAHWREAALLGSGSVLTSKHLWTSSALELLDKYFVRRPDLGDGKYLEKLKQQLAPVEDAAKQLVAEMMWLL</sequence>
<dbReference type="Proteomes" id="UP001629230">
    <property type="component" value="Unassembled WGS sequence"/>
</dbReference>
<dbReference type="RefSeq" id="WP_408176287.1">
    <property type="nucleotide sequence ID" value="NZ_JAQQEZ010000004.1"/>
</dbReference>
<dbReference type="EMBL" id="JAQQEZ010000004">
    <property type="protein sequence ID" value="MFM0000787.1"/>
    <property type="molecule type" value="Genomic_DNA"/>
</dbReference>
<evidence type="ECO:0000313" key="1">
    <source>
        <dbReference type="EMBL" id="MFM0000787.1"/>
    </source>
</evidence>
<proteinExistence type="predicted"/>
<organism evidence="1 2">
    <name type="scientific">Paraburkholderia dipogonis</name>
    <dbReference type="NCBI Taxonomy" id="1211383"/>
    <lineage>
        <taxon>Bacteria</taxon>
        <taxon>Pseudomonadati</taxon>
        <taxon>Pseudomonadota</taxon>
        <taxon>Betaproteobacteria</taxon>
        <taxon>Burkholderiales</taxon>
        <taxon>Burkholderiaceae</taxon>
        <taxon>Paraburkholderia</taxon>
    </lineage>
</organism>
<gene>
    <name evidence="1" type="ORF">PQR57_07155</name>
</gene>
<evidence type="ECO:0000313" key="2">
    <source>
        <dbReference type="Proteomes" id="UP001629230"/>
    </source>
</evidence>
<reference evidence="1 2" key="1">
    <citation type="journal article" date="2024" name="Chem. Sci.">
        <title>Discovery of megapolipeptins by genome mining of a Burkholderiales bacteria collection.</title>
        <authorList>
            <person name="Paulo B.S."/>
            <person name="Recchia M.J.J."/>
            <person name="Lee S."/>
            <person name="Fergusson C.H."/>
            <person name="Romanowski S.B."/>
            <person name="Hernandez A."/>
            <person name="Krull N."/>
            <person name="Liu D.Y."/>
            <person name="Cavanagh H."/>
            <person name="Bos A."/>
            <person name="Gray C.A."/>
            <person name="Murphy B.T."/>
            <person name="Linington R.G."/>
            <person name="Eustaquio A.S."/>
        </authorList>
    </citation>
    <scope>NUCLEOTIDE SEQUENCE [LARGE SCALE GENOMIC DNA]</scope>
    <source>
        <strain evidence="1 2">RL17-350-BIC-A</strain>
    </source>
</reference>
<keyword evidence="2" id="KW-1185">Reference proteome</keyword>
<protein>
    <submittedName>
        <fullName evidence="1">Uncharacterized protein</fullName>
    </submittedName>
</protein>
<comment type="caution">
    <text evidence="1">The sequence shown here is derived from an EMBL/GenBank/DDBJ whole genome shotgun (WGS) entry which is preliminary data.</text>
</comment>